<evidence type="ECO:0000313" key="2">
    <source>
        <dbReference type="Proteomes" id="UP000292447"/>
    </source>
</evidence>
<reference evidence="2" key="1">
    <citation type="submission" date="2019-03" db="EMBL/GenBank/DDBJ databases">
        <title>Snf2 controls pulcherriminic acid biosynthesis and connects pigmentation and antifungal activity of the yeast Metschnikowia pulcherrima.</title>
        <authorList>
            <person name="Gore-Lloyd D."/>
            <person name="Sumann I."/>
            <person name="Brachmann A.O."/>
            <person name="Schneeberger K."/>
            <person name="Ortiz-Merino R.A."/>
            <person name="Moreno-Beltran M."/>
            <person name="Schlaefli M."/>
            <person name="Kirner P."/>
            <person name="Santos Kron A."/>
            <person name="Wolfe K.H."/>
            <person name="Piel J."/>
            <person name="Ahrens C.H."/>
            <person name="Henk D."/>
            <person name="Freimoser F.M."/>
        </authorList>
    </citation>
    <scope>NUCLEOTIDE SEQUENCE [LARGE SCALE GENOMIC DNA]</scope>
    <source>
        <strain evidence="2">APC 1.2</strain>
    </source>
</reference>
<gene>
    <name evidence="1" type="ORF">METSCH_A02870</name>
</gene>
<keyword evidence="2" id="KW-1185">Reference proteome</keyword>
<sequence>MTSLISKLIVPSPKKLTKMSTFLNSLILMIALCSALPKGPSLTSLPQVSQADTELVVPLFLLGAMKRKNDYKLPQEQLELLMGDLRLFVSPRRFDYHAFRPWIGRFYDELSKFEFSIETGSDSEKWAHQIAFMKNVFTGMMEVSNKLRHYSESKFQGLNLICSLMELYVKVLVLHDSHGDIDLSIKNISSKMSKFYQTLYFLGDELDKLPTVPEGVRLLFDSYFLRVKLLLELLDSQIPTSRDRDE</sequence>
<dbReference type="EMBL" id="CP034456">
    <property type="protein sequence ID" value="QBM85663.1"/>
    <property type="molecule type" value="Genomic_DNA"/>
</dbReference>
<protein>
    <submittedName>
        <fullName evidence="1">Uncharacterized protein</fullName>
    </submittedName>
</protein>
<accession>A0A4V1ADG8</accession>
<organism evidence="1 2">
    <name type="scientific">Metschnikowia aff. pulcherrima</name>
    <dbReference type="NCBI Taxonomy" id="2163413"/>
    <lineage>
        <taxon>Eukaryota</taxon>
        <taxon>Fungi</taxon>
        <taxon>Dikarya</taxon>
        <taxon>Ascomycota</taxon>
        <taxon>Saccharomycotina</taxon>
        <taxon>Pichiomycetes</taxon>
        <taxon>Metschnikowiaceae</taxon>
        <taxon>Metschnikowia</taxon>
    </lineage>
</organism>
<dbReference type="Proteomes" id="UP000292447">
    <property type="component" value="Chromosome I"/>
</dbReference>
<name>A0A4V1ADG8_9ASCO</name>
<evidence type="ECO:0000313" key="1">
    <source>
        <dbReference type="EMBL" id="QBM85663.1"/>
    </source>
</evidence>
<proteinExistence type="predicted"/>
<dbReference type="AlphaFoldDB" id="A0A4V1ADG8"/>